<dbReference type="PATRIC" id="fig|1432052.3.peg.830"/>
<sequence length="415" mass="49515">MENQKENHKYLETNGDYRMRELDKSDLEQFNALLQYAFQVTSYELLQTGWEQDEIKYAKRPILEAAYVLGWFYREKLASMIVVYSMKVNIHDNIMDMGGITGVATYPEYTGKGLIHSLMKRAINYMHDQEFPISFLYPYSIPFYRKMGWEIVSDKLSFTVKDTQLPKARPVKGMVERVSLESEDYKNVYSYFAYQRHGAMIRDSLAWDEYWRWENDDMIAAVYYNKEHKPLGYVVYYIANEIFHIKEMVYLNIEANYGLWNYISAHFSMITQVQGDNYSGEPMAYLFEDSEITETISPYIMARIIDVKDFLTEYPYQIQPEDFKIHFRVIDQMSSWNNGDFMVSWHNGETICEQVEDNQSINVVELSINTLTTMLMGYKRPTYLYDHEKIQTEYYMLTWLERLIPVEKPYFSDYF</sequence>
<accession>A0A1E3AXX2</accession>
<dbReference type="PANTHER" id="PTHR37817:SF1">
    <property type="entry name" value="N-ACETYLTRANSFERASE EIS"/>
    <property type="match status" value="1"/>
</dbReference>
<dbReference type="Gene3D" id="3.40.630.30">
    <property type="match status" value="2"/>
</dbReference>
<dbReference type="AlphaFoldDB" id="A0A1E3AXX2"/>
<proteinExistence type="predicted"/>
<dbReference type="Proteomes" id="UP000095003">
    <property type="component" value="Unassembled WGS sequence"/>
</dbReference>
<evidence type="ECO:0000313" key="2">
    <source>
        <dbReference type="EMBL" id="ODM13036.1"/>
    </source>
</evidence>
<dbReference type="Pfam" id="PF13527">
    <property type="entry name" value="Acetyltransf_9"/>
    <property type="match status" value="1"/>
</dbReference>
<dbReference type="SUPFAM" id="SSF55718">
    <property type="entry name" value="SCP-like"/>
    <property type="match status" value="1"/>
</dbReference>
<dbReference type="GO" id="GO:0034069">
    <property type="term" value="F:aminoglycoside N-acetyltransferase activity"/>
    <property type="evidence" value="ECO:0007669"/>
    <property type="project" value="TreeGrafter"/>
</dbReference>
<dbReference type="InterPro" id="IPR051554">
    <property type="entry name" value="Acetyltransferase_Eis"/>
</dbReference>
<dbReference type="PANTHER" id="PTHR37817">
    <property type="entry name" value="N-ACETYLTRANSFERASE EIS"/>
    <property type="match status" value="1"/>
</dbReference>
<dbReference type="InterPro" id="IPR041380">
    <property type="entry name" value="Acetyltransf_17"/>
</dbReference>
<dbReference type="InterPro" id="IPR000182">
    <property type="entry name" value="GNAT_dom"/>
</dbReference>
<protein>
    <recommendedName>
        <fullName evidence="1">N-acetyltransferase domain-containing protein</fullName>
    </recommendedName>
</protein>
<dbReference type="Pfam" id="PF17668">
    <property type="entry name" value="Acetyltransf_17"/>
    <property type="match status" value="1"/>
</dbReference>
<comment type="caution">
    <text evidence="2">The sequence shown here is derived from an EMBL/GenBank/DDBJ whole genome shotgun (WGS) entry which is preliminary data.</text>
</comment>
<organism evidence="2 3">
    <name type="scientific">Eisenbergiella tayi</name>
    <dbReference type="NCBI Taxonomy" id="1432052"/>
    <lineage>
        <taxon>Bacteria</taxon>
        <taxon>Bacillati</taxon>
        <taxon>Bacillota</taxon>
        <taxon>Clostridia</taxon>
        <taxon>Lachnospirales</taxon>
        <taxon>Lachnospiraceae</taxon>
        <taxon>Eisenbergiella</taxon>
    </lineage>
</organism>
<dbReference type="InterPro" id="IPR025559">
    <property type="entry name" value="Eis_dom"/>
</dbReference>
<dbReference type="GO" id="GO:0030649">
    <property type="term" value="P:aminoglycoside antibiotic catabolic process"/>
    <property type="evidence" value="ECO:0007669"/>
    <property type="project" value="TreeGrafter"/>
</dbReference>
<dbReference type="SUPFAM" id="SSF55729">
    <property type="entry name" value="Acyl-CoA N-acyltransferases (Nat)"/>
    <property type="match status" value="1"/>
</dbReference>
<dbReference type="PROSITE" id="PS51186">
    <property type="entry name" value="GNAT"/>
    <property type="match status" value="1"/>
</dbReference>
<dbReference type="Gene3D" id="3.30.1050.10">
    <property type="entry name" value="SCP2 sterol-binding domain"/>
    <property type="match status" value="1"/>
</dbReference>
<dbReference type="RefSeq" id="WP_044964644.1">
    <property type="nucleotide sequence ID" value="NZ_BAABXS010000003.1"/>
</dbReference>
<dbReference type="Pfam" id="PF13530">
    <property type="entry name" value="SCP2_2"/>
    <property type="match status" value="1"/>
</dbReference>
<dbReference type="InterPro" id="IPR036527">
    <property type="entry name" value="SCP2_sterol-bd_dom_sf"/>
</dbReference>
<dbReference type="InterPro" id="IPR016181">
    <property type="entry name" value="Acyl_CoA_acyltransferase"/>
</dbReference>
<reference evidence="2 3" key="1">
    <citation type="submission" date="2016-07" db="EMBL/GenBank/DDBJ databases">
        <title>Characterization of isolates of Eisenbergiella tayi derived from blood cultures, using whole genome sequencing.</title>
        <authorList>
            <person name="Burdz T."/>
            <person name="Wiebe D."/>
            <person name="Huynh C."/>
            <person name="Bernard K."/>
        </authorList>
    </citation>
    <scope>NUCLEOTIDE SEQUENCE [LARGE SCALE GENOMIC DNA]</scope>
    <source>
        <strain evidence="2 3">NML 120489</strain>
    </source>
</reference>
<dbReference type="GeneID" id="93299266"/>
<dbReference type="EMBL" id="MCGI01000001">
    <property type="protein sequence ID" value="ODM13036.1"/>
    <property type="molecule type" value="Genomic_DNA"/>
</dbReference>
<name>A0A1E3AXX2_9FIRM</name>
<feature type="domain" description="N-acetyltransferase" evidence="1">
    <location>
        <begin position="17"/>
        <end position="172"/>
    </location>
</feature>
<evidence type="ECO:0000313" key="3">
    <source>
        <dbReference type="Proteomes" id="UP000095003"/>
    </source>
</evidence>
<gene>
    <name evidence="2" type="ORF">BEH84_00751</name>
</gene>
<evidence type="ECO:0000259" key="1">
    <source>
        <dbReference type="PROSITE" id="PS51186"/>
    </source>
</evidence>